<comment type="subcellular location">
    <subcellularLocation>
        <location evidence="1">Membrane</location>
        <topology evidence="1">Multi-pass membrane protein</topology>
    </subcellularLocation>
</comment>
<dbReference type="GO" id="GO:0016020">
    <property type="term" value="C:membrane"/>
    <property type="evidence" value="ECO:0007669"/>
    <property type="project" value="UniProtKB-SubCell"/>
</dbReference>
<comment type="similarity">
    <text evidence="2">Belongs to the major facilitator superfamily. Monocarboxylate porter (TC 2.A.1.13) family.</text>
</comment>
<keyword evidence="3" id="KW-1133">Transmembrane helix</keyword>
<dbReference type="GeneID" id="33554974"/>
<organism evidence="4 5">
    <name type="scientific">Kockovaella imperatae</name>
    <dbReference type="NCBI Taxonomy" id="4999"/>
    <lineage>
        <taxon>Eukaryota</taxon>
        <taxon>Fungi</taxon>
        <taxon>Dikarya</taxon>
        <taxon>Basidiomycota</taxon>
        <taxon>Agaricomycotina</taxon>
        <taxon>Tremellomycetes</taxon>
        <taxon>Tremellales</taxon>
        <taxon>Cuniculitremaceae</taxon>
        <taxon>Kockovaella</taxon>
    </lineage>
</organism>
<dbReference type="OrthoDB" id="2213137at2759"/>
<dbReference type="InParanoid" id="A0A1Y1UQR7"/>
<evidence type="ECO:0000256" key="2">
    <source>
        <dbReference type="ARBA" id="ARBA00006727"/>
    </source>
</evidence>
<feature type="transmembrane region" description="Helical" evidence="3">
    <location>
        <begin position="356"/>
        <end position="378"/>
    </location>
</feature>
<evidence type="ECO:0000256" key="3">
    <source>
        <dbReference type="SAM" id="Phobius"/>
    </source>
</evidence>
<name>A0A1Y1UQR7_9TREE</name>
<dbReference type="InterPro" id="IPR050327">
    <property type="entry name" value="Proton-linked_MCT"/>
</dbReference>
<feature type="transmembrane region" description="Helical" evidence="3">
    <location>
        <begin position="184"/>
        <end position="206"/>
    </location>
</feature>
<feature type="transmembrane region" description="Helical" evidence="3">
    <location>
        <begin position="151"/>
        <end position="172"/>
    </location>
</feature>
<evidence type="ECO:0000313" key="4">
    <source>
        <dbReference type="EMBL" id="ORX40302.1"/>
    </source>
</evidence>
<feature type="transmembrane region" description="Helical" evidence="3">
    <location>
        <begin position="66"/>
        <end position="88"/>
    </location>
</feature>
<gene>
    <name evidence="4" type="ORF">BD324DRAFT_576012</name>
</gene>
<dbReference type="RefSeq" id="XP_021874087.1">
    <property type="nucleotide sequence ID" value="XM_022013166.1"/>
</dbReference>
<feature type="transmembrane region" description="Helical" evidence="3">
    <location>
        <begin position="95"/>
        <end position="114"/>
    </location>
</feature>
<proteinExistence type="inferred from homology"/>
<feature type="transmembrane region" description="Helical" evidence="3">
    <location>
        <begin position="292"/>
        <end position="311"/>
    </location>
</feature>
<feature type="transmembrane region" description="Helical" evidence="3">
    <location>
        <begin position="318"/>
        <end position="336"/>
    </location>
</feature>
<evidence type="ECO:0000256" key="1">
    <source>
        <dbReference type="ARBA" id="ARBA00004141"/>
    </source>
</evidence>
<sequence length="426" mass="45277">MEDAASPTPLERIKSSTVPDGGYGWVIVGCMLCINAVTWGVNTTYGVYSAYYLQHNYFAGGSTLRYAWVGGLCVAVSLSSGPLANYLVGKFGFRTPFLIGAVCVCVGQCCAGIAPNYGVFLVCQGLIFGLGLGLTMIVAQPLLAHWFDRRLALAQGIANAGSGVGALILSNTTRVVLQRIDVKWSLVINGLISISVLLPAAFLLRARDQHVGMRSHPLKISYLWHPGYMWVCLWGAFSIMAYFVAIYSLASFATSGLGLTQTQGAALQSILAAGQAIGRPCVGWALDKGGRINMTLSAYLITGLSCLVIWLPAKSFGVLILFALVQGLVGGTLWSAATPLTAKIVGVKELRSALGILWLALVIPSLVAQPIAIALLDHSERVLGRKGPEAYYISIGFCGGMGIASALLLYPAKRWIQGDWKVLKVA</sequence>
<feature type="transmembrane region" description="Helical" evidence="3">
    <location>
        <begin position="120"/>
        <end position="139"/>
    </location>
</feature>
<reference evidence="4 5" key="1">
    <citation type="submission" date="2017-03" db="EMBL/GenBank/DDBJ databases">
        <title>Widespread Adenine N6-methylation of Active Genes in Fungi.</title>
        <authorList>
            <consortium name="DOE Joint Genome Institute"/>
            <person name="Mondo S.J."/>
            <person name="Dannebaum R.O."/>
            <person name="Kuo R.C."/>
            <person name="Louie K.B."/>
            <person name="Bewick A.J."/>
            <person name="Labutti K."/>
            <person name="Haridas S."/>
            <person name="Kuo A."/>
            <person name="Salamov A."/>
            <person name="Ahrendt S.R."/>
            <person name="Lau R."/>
            <person name="Bowen B.P."/>
            <person name="Lipzen A."/>
            <person name="Sullivan W."/>
            <person name="Andreopoulos W.B."/>
            <person name="Clum A."/>
            <person name="Lindquist E."/>
            <person name="Daum C."/>
            <person name="Northen T.R."/>
            <person name="Ramamoorthy G."/>
            <person name="Schmitz R.J."/>
            <person name="Gryganskyi A."/>
            <person name="Culley D."/>
            <person name="Magnuson J."/>
            <person name="James T.Y."/>
            <person name="O'Malley M.A."/>
            <person name="Stajich J.E."/>
            <person name="Spatafora J.W."/>
            <person name="Visel A."/>
            <person name="Grigoriev I.V."/>
        </authorList>
    </citation>
    <scope>NUCLEOTIDE SEQUENCE [LARGE SCALE GENOMIC DNA]</scope>
    <source>
        <strain evidence="4 5">NRRL Y-17943</strain>
    </source>
</reference>
<evidence type="ECO:0000313" key="5">
    <source>
        <dbReference type="Proteomes" id="UP000193218"/>
    </source>
</evidence>
<feature type="transmembrane region" description="Helical" evidence="3">
    <location>
        <begin position="22"/>
        <end position="41"/>
    </location>
</feature>
<dbReference type="PANTHER" id="PTHR11360">
    <property type="entry name" value="MONOCARBOXYLATE TRANSPORTER"/>
    <property type="match status" value="1"/>
</dbReference>
<dbReference type="GO" id="GO:0022857">
    <property type="term" value="F:transmembrane transporter activity"/>
    <property type="evidence" value="ECO:0007669"/>
    <property type="project" value="InterPro"/>
</dbReference>
<dbReference type="AlphaFoldDB" id="A0A1Y1UQR7"/>
<dbReference type="InterPro" id="IPR036259">
    <property type="entry name" value="MFS_trans_sf"/>
</dbReference>
<keyword evidence="5" id="KW-1185">Reference proteome</keyword>
<dbReference type="Proteomes" id="UP000193218">
    <property type="component" value="Unassembled WGS sequence"/>
</dbReference>
<dbReference type="Pfam" id="PF07690">
    <property type="entry name" value="MFS_1"/>
    <property type="match status" value="1"/>
</dbReference>
<dbReference type="PANTHER" id="PTHR11360:SF315">
    <property type="entry name" value="TRANSPORTER MCH2-RELATED"/>
    <property type="match status" value="1"/>
</dbReference>
<protein>
    <submittedName>
        <fullName evidence="4">UM00103-like protein</fullName>
    </submittedName>
</protein>
<dbReference type="SUPFAM" id="SSF103473">
    <property type="entry name" value="MFS general substrate transporter"/>
    <property type="match status" value="1"/>
</dbReference>
<accession>A0A1Y1UQR7</accession>
<dbReference type="EMBL" id="NBSH01000002">
    <property type="protein sequence ID" value="ORX40302.1"/>
    <property type="molecule type" value="Genomic_DNA"/>
</dbReference>
<feature type="transmembrane region" description="Helical" evidence="3">
    <location>
        <begin position="227"/>
        <end position="250"/>
    </location>
</feature>
<keyword evidence="3" id="KW-0472">Membrane</keyword>
<dbReference type="Gene3D" id="1.20.1250.20">
    <property type="entry name" value="MFS general substrate transporter like domains"/>
    <property type="match status" value="2"/>
</dbReference>
<dbReference type="InterPro" id="IPR011701">
    <property type="entry name" value="MFS"/>
</dbReference>
<comment type="caution">
    <text evidence="4">The sequence shown here is derived from an EMBL/GenBank/DDBJ whole genome shotgun (WGS) entry which is preliminary data.</text>
</comment>
<feature type="transmembrane region" description="Helical" evidence="3">
    <location>
        <begin position="390"/>
        <end position="410"/>
    </location>
</feature>
<keyword evidence="3" id="KW-0812">Transmembrane</keyword>